<feature type="compositionally biased region" description="Basic and acidic residues" evidence="9">
    <location>
        <begin position="883"/>
        <end position="896"/>
    </location>
</feature>
<dbReference type="Gene3D" id="3.30.30.30">
    <property type="match status" value="1"/>
</dbReference>
<dbReference type="SUPFAM" id="SSF100934">
    <property type="entry name" value="Heat shock protein 70kD (HSP70), C-terminal subdomain"/>
    <property type="match status" value="1"/>
</dbReference>
<dbReference type="GO" id="GO:0005524">
    <property type="term" value="F:ATP binding"/>
    <property type="evidence" value="ECO:0007669"/>
    <property type="project" value="UniProtKB-KW"/>
</dbReference>
<dbReference type="GO" id="GO:0005788">
    <property type="term" value="C:endoplasmic reticulum lumen"/>
    <property type="evidence" value="ECO:0007669"/>
    <property type="project" value="UniProtKB-SubCell"/>
</dbReference>
<sequence length="949" mass="108240">MGLFFSCIMNFIRTRHMSLRAILNRQIMKHWKDLNLIGLLIFIKCFHYVSMAAVMSVDLGSESIKVGVVSPGVPMEIALNKESKRKTPSFISLRDNTRLFGEDAQTLGLRYPTNCYGYLTDLVGKSVDNPVVKLYKTRFPWHNIQGDEERNTVLFKNGNDSYSVEELLAQILEKAKEFAQDYTGQTITETVIVVPGYFGQSERTALLRVAQLANLKVLQLINDYTAVALNYGIFRRKEINETAQYFVFYDMGAYKTVATVVSYQTFKDKTTREVLPSLQILGVGYDRTLGGLEMQIRLRDYLGKKFNELKKTKTDVFTNPRAVMKLFKEAGRVKQILSANTETFSQVEGLLEDHDFKVKITREEFEELCSDLFERVPNVLKKALELSEVPIESISSVVLVGGNTRTPKVQETLKSKINLDLAKNINADEAATMGAVYLGADLATGFKVKKFVTKDAVIFPIQITFDRMGESGTVREIKRTLFGPMNTYPSKKVITFNKHTEDFNFDVKFDNLDHLNDDEIERIGSKVLSRVQITNVAETLKNNLDENVLSKGIKAHFSLDESGIFDLVNVELWLEKTISTKEDQNTFQKISDTISKLFSGSEQENPSPETETPSDIRTENTTNSDSESNNDTVTKNETITEQTETNKTQPLKIITEKKPISSNVTILFVQPLAGNQYIEAEKKINELNKIEYDKRRFENALNALESYVIDTQMKLDNEEYRSCATEKEAKEVLDACSEISEWIYEEGANADADVYEEKLRDLQKASNPIFAKHWEHNERPEALQALKQMINGSESFLVTAKNLTIDENPERGVFTKIEIENLENVIKETVTWRDTKVKEQDKLNRNEPIHLTVKMITEKMSLLDREVKYLVNKIKLWKPQSQVKDKNNKNKTKTEPGETTNESKVNESGNEADNENEDIFKETPSEQEPFTEEQSENKDNPESESHSEL</sequence>
<dbReference type="FunFam" id="3.90.640.10:FF:000012">
    <property type="entry name" value="Hypoxia up-regulated protein 1"/>
    <property type="match status" value="1"/>
</dbReference>
<evidence type="ECO:0000313" key="11">
    <source>
        <dbReference type="EMBL" id="SSX17904.1"/>
    </source>
</evidence>
<dbReference type="FunFam" id="1.20.1270.10:FF:000002">
    <property type="entry name" value="Heat shock 70 kDa protein 4"/>
    <property type="match status" value="1"/>
</dbReference>
<dbReference type="InterPro" id="IPR029047">
    <property type="entry name" value="HSP70_peptide-bd_sf"/>
</dbReference>
<dbReference type="PANTHER" id="PTHR45639">
    <property type="entry name" value="HSC70CB, ISOFORM G-RELATED"/>
    <property type="match status" value="1"/>
</dbReference>
<feature type="compositionally biased region" description="Polar residues" evidence="9">
    <location>
        <begin position="597"/>
        <end position="615"/>
    </location>
</feature>
<dbReference type="EMBL" id="UFQS01000021">
    <property type="protein sequence ID" value="SSW97518.1"/>
    <property type="molecule type" value="Genomic_DNA"/>
</dbReference>
<dbReference type="InterPro" id="IPR013126">
    <property type="entry name" value="Hsp_70_fam"/>
</dbReference>
<dbReference type="FunFam" id="3.30.30.30:FF:000004">
    <property type="entry name" value="hypoxia up-regulated protein 1"/>
    <property type="match status" value="1"/>
</dbReference>
<feature type="region of interest" description="Disordered" evidence="9">
    <location>
        <begin position="597"/>
        <end position="645"/>
    </location>
</feature>
<keyword evidence="4" id="KW-0547">Nucleotide-binding</keyword>
<organism evidence="10">
    <name type="scientific">Culicoides sonorensis</name>
    <name type="common">Biting midge</name>
    <dbReference type="NCBI Taxonomy" id="179676"/>
    <lineage>
        <taxon>Eukaryota</taxon>
        <taxon>Metazoa</taxon>
        <taxon>Ecdysozoa</taxon>
        <taxon>Arthropoda</taxon>
        <taxon>Hexapoda</taxon>
        <taxon>Insecta</taxon>
        <taxon>Pterygota</taxon>
        <taxon>Neoptera</taxon>
        <taxon>Endopterygota</taxon>
        <taxon>Diptera</taxon>
        <taxon>Nematocera</taxon>
        <taxon>Chironomoidea</taxon>
        <taxon>Ceratopogonidae</taxon>
        <taxon>Ceratopogoninae</taxon>
        <taxon>Culicoides</taxon>
        <taxon>Monoculicoides</taxon>
    </lineage>
</organism>
<keyword evidence="3" id="KW-0732">Signal</keyword>
<accession>A0A336K1X8</accession>
<evidence type="ECO:0000256" key="8">
    <source>
        <dbReference type="ARBA" id="ARBA00040503"/>
    </source>
</evidence>
<gene>
    <name evidence="10" type="primary">CSON005651</name>
</gene>
<reference evidence="10" key="1">
    <citation type="submission" date="2018-04" db="EMBL/GenBank/DDBJ databases">
        <authorList>
            <person name="Go L.Y."/>
            <person name="Mitchell J.A."/>
        </authorList>
    </citation>
    <scope>NUCLEOTIDE SEQUENCE</scope>
    <source>
        <tissue evidence="10">Whole organism</tissue>
    </source>
</reference>
<dbReference type="PRINTS" id="PR00301">
    <property type="entry name" value="HEATSHOCK70"/>
</dbReference>
<dbReference type="EMBL" id="UFQT01000021">
    <property type="protein sequence ID" value="SSX17904.1"/>
    <property type="molecule type" value="Genomic_DNA"/>
</dbReference>
<dbReference type="InterPro" id="IPR029048">
    <property type="entry name" value="HSP70_C_sf"/>
</dbReference>
<feature type="compositionally biased region" description="Low complexity" evidence="9">
    <location>
        <begin position="619"/>
        <end position="632"/>
    </location>
</feature>
<evidence type="ECO:0000256" key="2">
    <source>
        <dbReference type="ARBA" id="ARBA00007381"/>
    </source>
</evidence>
<evidence type="ECO:0000256" key="7">
    <source>
        <dbReference type="ARBA" id="ARBA00023186"/>
    </source>
</evidence>
<comment type="similarity">
    <text evidence="2">Belongs to the heat shock protein 70 family.</text>
</comment>
<evidence type="ECO:0000256" key="9">
    <source>
        <dbReference type="SAM" id="MobiDB-lite"/>
    </source>
</evidence>
<dbReference type="AlphaFoldDB" id="A0A336K1X8"/>
<comment type="subcellular location">
    <subcellularLocation>
        <location evidence="1">Endoplasmic reticulum lumen</location>
    </subcellularLocation>
</comment>
<dbReference type="VEuPathDB" id="VectorBase:CSON005651"/>
<feature type="compositionally biased region" description="Basic and acidic residues" evidence="9">
    <location>
        <begin position="935"/>
        <end position="949"/>
    </location>
</feature>
<dbReference type="PANTHER" id="PTHR45639:SF3">
    <property type="entry name" value="HYPOXIA UP-REGULATED PROTEIN 1"/>
    <property type="match status" value="1"/>
</dbReference>
<dbReference type="CDD" id="cd10230">
    <property type="entry name" value="ASKHA_NBD_HSP70_HYOU1"/>
    <property type="match status" value="1"/>
</dbReference>
<reference evidence="11" key="2">
    <citation type="submission" date="2018-07" db="EMBL/GenBank/DDBJ databases">
        <authorList>
            <person name="Quirk P.G."/>
            <person name="Krulwich T.A."/>
        </authorList>
    </citation>
    <scope>NUCLEOTIDE SEQUENCE</scope>
</reference>
<dbReference type="InterPro" id="IPR043129">
    <property type="entry name" value="ATPase_NBD"/>
</dbReference>
<dbReference type="Gene3D" id="3.30.420.40">
    <property type="match status" value="2"/>
</dbReference>
<dbReference type="Gene3D" id="1.20.1270.10">
    <property type="match status" value="1"/>
</dbReference>
<dbReference type="Pfam" id="PF00012">
    <property type="entry name" value="HSP70"/>
    <property type="match status" value="1"/>
</dbReference>
<evidence type="ECO:0000256" key="1">
    <source>
        <dbReference type="ARBA" id="ARBA00004319"/>
    </source>
</evidence>
<dbReference type="SUPFAM" id="SSF53067">
    <property type="entry name" value="Actin-like ATPase domain"/>
    <property type="match status" value="2"/>
</dbReference>
<feature type="compositionally biased region" description="Polar residues" evidence="9">
    <location>
        <begin position="633"/>
        <end position="645"/>
    </location>
</feature>
<dbReference type="GO" id="GO:0140662">
    <property type="term" value="F:ATP-dependent protein folding chaperone"/>
    <property type="evidence" value="ECO:0007669"/>
    <property type="project" value="InterPro"/>
</dbReference>
<keyword evidence="7" id="KW-0143">Chaperone</keyword>
<proteinExistence type="inferred from homology"/>
<evidence type="ECO:0000256" key="3">
    <source>
        <dbReference type="ARBA" id="ARBA00022729"/>
    </source>
</evidence>
<evidence type="ECO:0000256" key="4">
    <source>
        <dbReference type="ARBA" id="ARBA00022741"/>
    </source>
</evidence>
<name>A0A336K1X8_CULSO</name>
<protein>
    <recommendedName>
        <fullName evidence="8">Hypoxia up-regulated protein 1</fullName>
    </recommendedName>
</protein>
<dbReference type="GO" id="GO:0030968">
    <property type="term" value="P:endoplasmic reticulum unfolded protein response"/>
    <property type="evidence" value="ECO:0007669"/>
    <property type="project" value="TreeGrafter"/>
</dbReference>
<dbReference type="Gene3D" id="3.90.640.10">
    <property type="entry name" value="Actin, Chain A, domain 4"/>
    <property type="match status" value="1"/>
</dbReference>
<evidence type="ECO:0000256" key="5">
    <source>
        <dbReference type="ARBA" id="ARBA00022824"/>
    </source>
</evidence>
<evidence type="ECO:0000256" key="6">
    <source>
        <dbReference type="ARBA" id="ARBA00022840"/>
    </source>
</evidence>
<feature type="region of interest" description="Disordered" evidence="9">
    <location>
        <begin position="882"/>
        <end position="949"/>
    </location>
</feature>
<dbReference type="GO" id="GO:0034663">
    <property type="term" value="C:endoplasmic reticulum chaperone complex"/>
    <property type="evidence" value="ECO:0007669"/>
    <property type="project" value="TreeGrafter"/>
</dbReference>
<evidence type="ECO:0000313" key="10">
    <source>
        <dbReference type="EMBL" id="SSW97518.1"/>
    </source>
</evidence>
<keyword evidence="5" id="KW-0256">Endoplasmic reticulum</keyword>
<keyword evidence="6" id="KW-0067">ATP-binding</keyword>
<dbReference type="Gene3D" id="2.60.34.10">
    <property type="entry name" value="Substrate Binding Domain Of DNAk, Chain A, domain 1"/>
    <property type="match status" value="1"/>
</dbReference>